<dbReference type="EMBL" id="JAVLET010000003">
    <property type="protein sequence ID" value="KAL0471296.1"/>
    <property type="molecule type" value="Genomic_DNA"/>
</dbReference>
<feature type="region of interest" description="Disordered" evidence="1">
    <location>
        <begin position="259"/>
        <end position="280"/>
    </location>
</feature>
<proteinExistence type="predicted"/>
<feature type="compositionally biased region" description="Low complexity" evidence="1">
    <location>
        <begin position="384"/>
        <end position="403"/>
    </location>
</feature>
<evidence type="ECO:0000313" key="2">
    <source>
        <dbReference type="EMBL" id="KAL0471296.1"/>
    </source>
</evidence>
<dbReference type="Proteomes" id="UP001451303">
    <property type="component" value="Unassembled WGS sequence"/>
</dbReference>
<evidence type="ECO:0000313" key="3">
    <source>
        <dbReference type="Proteomes" id="UP001451303"/>
    </source>
</evidence>
<feature type="region of interest" description="Disordered" evidence="1">
    <location>
        <begin position="306"/>
        <end position="338"/>
    </location>
</feature>
<sequence>MTLQLNSGHGHHQSPEEASRPLYSAELLSPQAQKIRARSIFYLLLRKEDPIIRLRDIEDRFAETIEEVCRDLYCNQDLTPDQVSVNFLHLLAWTRLMADPGIQGDCRAEINTARQKGTANKRGRYPAPEYQEYYKSQKDCDVKNNEMHRRLDEKKHEIQSSWDEVYASDKIGPLGGGGSLSLPGHHKASYTLAHSATQVAADEHVWDVSLPRGRDTPAQAARDMPATETVKASLFSPLSTIQPSDFGFDDTQAWVDAQRRRSPHPVPSPHVQAGPQKSDLEREWDERMKEFDDDDETRDWANVGQLPKKLDSPAQGQAVDAEIPAPPPVVKPTKDDKGKQKLIAATPDLSHLQAKVPAPQVLAAQAETAVAEKVTTKAPKKTETPAPQKLTVKEPAMPHGGPTTTPPAPAPKEAEAQPTKAGPSGRPAVQTVGTSSSVVKGGNQDVLFLPGEPPAPPPSAPPPADGWQVAEGKKKQMKLPNLGIIPPSQLRQSSVAKTQPQQFYGQEPVFISPVADRQKVIEKQVGDMKLLSGEEGVPIEPLQLYIPSKRWFKHCSPGSVRSGMVQLMDKNLSLSYVSIGADPTHPTGFYLNVNLRSNRIKRTEYVDYAWVETYLHLLCWKEHYPDLAMHDGFFAARKDSTSNQVKSNKPTASASSSAVARPQAQGRAVPAEKKHKVVTKASDVKPELSKAQASKLEADKIRTDVQSRIGKRTAKEAKYAMVKLFRDLRSPLYGRAELALIVFHAWKEVDEEKHLQVATEWYHEATKNCRPLE</sequence>
<feature type="region of interest" description="Disordered" evidence="1">
    <location>
        <begin position="640"/>
        <end position="684"/>
    </location>
</feature>
<keyword evidence="3" id="KW-1185">Reference proteome</keyword>
<gene>
    <name evidence="2" type="ORF">QR685DRAFT_604386</name>
</gene>
<organism evidence="2 3">
    <name type="scientific">Neurospora intermedia</name>
    <dbReference type="NCBI Taxonomy" id="5142"/>
    <lineage>
        <taxon>Eukaryota</taxon>
        <taxon>Fungi</taxon>
        <taxon>Dikarya</taxon>
        <taxon>Ascomycota</taxon>
        <taxon>Pezizomycotina</taxon>
        <taxon>Sordariomycetes</taxon>
        <taxon>Sordariomycetidae</taxon>
        <taxon>Sordariales</taxon>
        <taxon>Sordariaceae</taxon>
        <taxon>Neurospora</taxon>
    </lineage>
</organism>
<accession>A0ABR3DF51</accession>
<feature type="region of interest" description="Disordered" evidence="1">
    <location>
        <begin position="373"/>
        <end position="437"/>
    </location>
</feature>
<protein>
    <submittedName>
        <fullName evidence="2">Uncharacterized protein</fullName>
    </submittedName>
</protein>
<feature type="compositionally biased region" description="Polar residues" evidence="1">
    <location>
        <begin position="641"/>
        <end position="658"/>
    </location>
</feature>
<reference evidence="2 3" key="1">
    <citation type="submission" date="2023-09" db="EMBL/GenBank/DDBJ databases">
        <title>Multi-omics analysis of a traditional fermented food reveals byproduct-associated fungal strains for waste-to-food upcycling.</title>
        <authorList>
            <consortium name="Lawrence Berkeley National Laboratory"/>
            <person name="Rekdal V.M."/>
            <person name="Villalobos-Escobedo J.M."/>
            <person name="Rodriguez-Valeron N."/>
            <person name="Garcia M.O."/>
            <person name="Vasquez D.P."/>
            <person name="Damayanti I."/>
            <person name="Sorensen P.M."/>
            <person name="Baidoo E.E."/>
            <person name="De Carvalho A.C."/>
            <person name="Riley R."/>
            <person name="Lipzen A."/>
            <person name="He G."/>
            <person name="Yan M."/>
            <person name="Haridas S."/>
            <person name="Daum C."/>
            <person name="Yoshinaga Y."/>
            <person name="Ng V."/>
            <person name="Grigoriev I.V."/>
            <person name="Munk R."/>
            <person name="Nuraida L."/>
            <person name="Wijaya C.H."/>
            <person name="Morales P.-C."/>
            <person name="Keasling J.D."/>
        </authorList>
    </citation>
    <scope>NUCLEOTIDE SEQUENCE [LARGE SCALE GENOMIC DNA]</scope>
    <source>
        <strain evidence="2 3">FGSC 2613</strain>
    </source>
</reference>
<evidence type="ECO:0000256" key="1">
    <source>
        <dbReference type="SAM" id="MobiDB-lite"/>
    </source>
</evidence>
<comment type="caution">
    <text evidence="2">The sequence shown here is derived from an EMBL/GenBank/DDBJ whole genome shotgun (WGS) entry which is preliminary data.</text>
</comment>
<name>A0ABR3DF51_NEUIN</name>